<evidence type="ECO:0000313" key="4">
    <source>
        <dbReference type="Proteomes" id="UP000827284"/>
    </source>
</evidence>
<dbReference type="PANTHER" id="PTHR11102">
    <property type="entry name" value="SEL-1-LIKE PROTEIN"/>
    <property type="match status" value="1"/>
</dbReference>
<feature type="region of interest" description="Disordered" evidence="2">
    <location>
        <begin position="91"/>
        <end position="150"/>
    </location>
</feature>
<dbReference type="Proteomes" id="UP000827284">
    <property type="component" value="Unassembled WGS sequence"/>
</dbReference>
<sequence>MIRSTAAKHAPITSVSGSSVAGRTSAGIRARRRQGTGAQAFSRADTKAVGYQSAVQSSRGFAQDAPRSAFYRDVSGPGGVVHKQYYRSQRQLEQQRHAFSTSTLSSSKHQVKSNKKPQKPQTKVDQQIKRTAEDSLSSRPPDPTSGTRVAAMMSGNPIEEDVVYRKDPTGKIVPVALKESKVESPVSGLFCQFEDFTTKPSSTPEDLAPRSTNTQEFDISTLTLTDVIPPDEFIEHLIKQKKMDITVDKIKELLQSLLDVLPLPEQDLTRLQVEREFQKALKKKNVAIYDLATTSLQYTRDGAPLAFVLFKMAMDQGDIYSRYSYAVMLYRGAKGVPADKYQGRQYLSSLAEPGGSAGRLRGLKGLPWAQSTLASIYAREDQDYAKAKDLYEQASLQGVVEAKVALARMYLNGELEEDLKEAKKYLRSAAQSDDNPEAHFLMGSIEMKEARELATSTESTSDKESKEAMIHNKTSKQLMGSGFQHYLKAASKGMVEAQYNVGQAYFTGMGGVVPKNEALAVEYWKMAGQQGFGLAQLSLGAYYFQDEKPRTQEASPGPSSSKDADHTSINQTEPTSNNKTVVHHVWDPSKKDLMQAQKWFTLASRRPGALGMEGKRLKAQVDEAIRSGGGASKRNGRMCNIM</sequence>
<dbReference type="AlphaFoldDB" id="A0A9P3HF64"/>
<feature type="compositionally biased region" description="Polar residues" evidence="2">
    <location>
        <begin position="552"/>
        <end position="577"/>
    </location>
</feature>
<evidence type="ECO:0008006" key="5">
    <source>
        <dbReference type="Google" id="ProtNLM"/>
    </source>
</evidence>
<dbReference type="PANTHER" id="PTHR11102:SF160">
    <property type="entry name" value="ERAD-ASSOCIATED E3 UBIQUITIN-PROTEIN LIGASE COMPONENT HRD3"/>
    <property type="match status" value="1"/>
</dbReference>
<comment type="similarity">
    <text evidence="1">Belongs to the sel-1 family.</text>
</comment>
<reference evidence="3" key="2">
    <citation type="journal article" date="2022" name="Microbiol. Resour. Announc.">
        <title>Whole-Genome Sequence of Entomortierella parvispora E1425, a Mucoromycotan Fungus Associated with Burkholderiaceae-Related Endosymbiotic Bacteria.</title>
        <authorList>
            <person name="Herlambang A."/>
            <person name="Guo Y."/>
            <person name="Takashima Y."/>
            <person name="Narisawa K."/>
            <person name="Ohta H."/>
            <person name="Nishizawa T."/>
        </authorList>
    </citation>
    <scope>NUCLEOTIDE SEQUENCE</scope>
    <source>
        <strain evidence="3">E1425</strain>
    </source>
</reference>
<dbReference type="Gene3D" id="1.25.40.10">
    <property type="entry name" value="Tetratricopeptide repeat domain"/>
    <property type="match status" value="1"/>
</dbReference>
<evidence type="ECO:0000313" key="3">
    <source>
        <dbReference type="EMBL" id="GJJ75554.1"/>
    </source>
</evidence>
<name>A0A9P3HF64_9FUNG</name>
<feature type="compositionally biased region" description="Polar residues" evidence="2">
    <location>
        <begin position="13"/>
        <end position="22"/>
    </location>
</feature>
<dbReference type="InterPro" id="IPR011990">
    <property type="entry name" value="TPR-like_helical_dom_sf"/>
</dbReference>
<evidence type="ECO:0000256" key="1">
    <source>
        <dbReference type="ARBA" id="ARBA00038101"/>
    </source>
</evidence>
<dbReference type="EMBL" id="BQFW01000011">
    <property type="protein sequence ID" value="GJJ75554.1"/>
    <property type="molecule type" value="Genomic_DNA"/>
</dbReference>
<proteinExistence type="inferred from homology"/>
<dbReference type="InterPro" id="IPR006597">
    <property type="entry name" value="Sel1-like"/>
</dbReference>
<evidence type="ECO:0000256" key="2">
    <source>
        <dbReference type="SAM" id="MobiDB-lite"/>
    </source>
</evidence>
<dbReference type="Pfam" id="PF08238">
    <property type="entry name" value="Sel1"/>
    <property type="match status" value="6"/>
</dbReference>
<comment type="caution">
    <text evidence="3">The sequence shown here is derived from an EMBL/GenBank/DDBJ whole genome shotgun (WGS) entry which is preliminary data.</text>
</comment>
<dbReference type="SUPFAM" id="SSF81901">
    <property type="entry name" value="HCP-like"/>
    <property type="match status" value="2"/>
</dbReference>
<gene>
    <name evidence="3" type="ORF">EMPS_07912</name>
</gene>
<organism evidence="3 4">
    <name type="scientific">Entomortierella parvispora</name>
    <dbReference type="NCBI Taxonomy" id="205924"/>
    <lineage>
        <taxon>Eukaryota</taxon>
        <taxon>Fungi</taxon>
        <taxon>Fungi incertae sedis</taxon>
        <taxon>Mucoromycota</taxon>
        <taxon>Mortierellomycotina</taxon>
        <taxon>Mortierellomycetes</taxon>
        <taxon>Mortierellales</taxon>
        <taxon>Mortierellaceae</taxon>
        <taxon>Entomortierella</taxon>
    </lineage>
</organism>
<feature type="compositionally biased region" description="Polar residues" evidence="2">
    <location>
        <begin position="91"/>
        <end position="108"/>
    </location>
</feature>
<dbReference type="SMART" id="SM00671">
    <property type="entry name" value="SEL1"/>
    <property type="match status" value="4"/>
</dbReference>
<keyword evidence="4" id="KW-1185">Reference proteome</keyword>
<feature type="region of interest" description="Disordered" evidence="2">
    <location>
        <begin position="549"/>
        <end position="577"/>
    </location>
</feature>
<protein>
    <recommendedName>
        <fullName evidence="5">HCP-like protein</fullName>
    </recommendedName>
</protein>
<reference evidence="3" key="1">
    <citation type="submission" date="2021-11" db="EMBL/GenBank/DDBJ databases">
        <authorList>
            <person name="Herlambang A."/>
            <person name="Guo Y."/>
            <person name="Takashima Y."/>
            <person name="Nishizawa T."/>
        </authorList>
    </citation>
    <scope>NUCLEOTIDE SEQUENCE</scope>
    <source>
        <strain evidence="3">E1425</strain>
    </source>
</reference>
<dbReference type="InterPro" id="IPR050767">
    <property type="entry name" value="Sel1_AlgK"/>
</dbReference>
<feature type="region of interest" description="Disordered" evidence="2">
    <location>
        <begin position="1"/>
        <end position="64"/>
    </location>
</feature>
<feature type="compositionally biased region" description="Basic residues" evidence="2">
    <location>
        <begin position="109"/>
        <end position="118"/>
    </location>
</feature>
<dbReference type="OrthoDB" id="2425131at2759"/>
<accession>A0A9P3HF64</accession>